<evidence type="ECO:0000256" key="1">
    <source>
        <dbReference type="ARBA" id="ARBA00023002"/>
    </source>
</evidence>
<accession>L0A6W1</accession>
<dbReference type="RefSeq" id="WP_015237230.1">
    <property type="nucleotide sequence ID" value="NC_019793.1"/>
</dbReference>
<gene>
    <name evidence="4" type="primary">msrA</name>
    <name evidence="6" type="ordered locus">Deipe_3499</name>
</gene>
<dbReference type="SUPFAM" id="SSF55068">
    <property type="entry name" value="Peptide methionine sulfoxide reductase"/>
    <property type="match status" value="1"/>
</dbReference>
<evidence type="ECO:0000256" key="4">
    <source>
        <dbReference type="HAMAP-Rule" id="MF_01401"/>
    </source>
</evidence>
<comment type="catalytic activity">
    <reaction evidence="3 4">
        <text>[thioredoxin]-disulfide + L-methionine + H2O = L-methionine (S)-S-oxide + [thioredoxin]-dithiol</text>
        <dbReference type="Rhea" id="RHEA:19993"/>
        <dbReference type="Rhea" id="RHEA-COMP:10698"/>
        <dbReference type="Rhea" id="RHEA-COMP:10700"/>
        <dbReference type="ChEBI" id="CHEBI:15377"/>
        <dbReference type="ChEBI" id="CHEBI:29950"/>
        <dbReference type="ChEBI" id="CHEBI:50058"/>
        <dbReference type="ChEBI" id="CHEBI:57844"/>
        <dbReference type="ChEBI" id="CHEBI:58772"/>
        <dbReference type="EC" id="1.8.4.11"/>
    </reaction>
</comment>
<keyword evidence="1 4" id="KW-0560">Oxidoreductase</keyword>
<dbReference type="AlphaFoldDB" id="L0A6W1"/>
<evidence type="ECO:0000256" key="3">
    <source>
        <dbReference type="ARBA" id="ARBA00048782"/>
    </source>
</evidence>
<dbReference type="EC" id="1.8.4.11" evidence="4"/>
<evidence type="ECO:0000259" key="5">
    <source>
        <dbReference type="Pfam" id="PF01625"/>
    </source>
</evidence>
<dbReference type="HAMAP" id="MF_01401">
    <property type="entry name" value="MsrA"/>
    <property type="match status" value="1"/>
</dbReference>
<reference evidence="7" key="1">
    <citation type="submission" date="2012-03" db="EMBL/GenBank/DDBJ databases">
        <title>Complete sequence of chromosome of Deinococcus peraridilitoris DSM 19664.</title>
        <authorList>
            <person name="Lucas S."/>
            <person name="Copeland A."/>
            <person name="Lapidus A."/>
            <person name="Glavina del Rio T."/>
            <person name="Dalin E."/>
            <person name="Tice H."/>
            <person name="Bruce D."/>
            <person name="Goodwin L."/>
            <person name="Pitluck S."/>
            <person name="Peters L."/>
            <person name="Mikhailova N."/>
            <person name="Lu M."/>
            <person name="Kyrpides N."/>
            <person name="Mavromatis K."/>
            <person name="Ivanova N."/>
            <person name="Brettin T."/>
            <person name="Detter J.C."/>
            <person name="Han C."/>
            <person name="Larimer F."/>
            <person name="Land M."/>
            <person name="Hauser L."/>
            <person name="Markowitz V."/>
            <person name="Cheng J.-F."/>
            <person name="Hugenholtz P."/>
            <person name="Woyke T."/>
            <person name="Wu D."/>
            <person name="Pukall R."/>
            <person name="Steenblock K."/>
            <person name="Brambilla E."/>
            <person name="Klenk H.-P."/>
            <person name="Eisen J.A."/>
        </authorList>
    </citation>
    <scope>NUCLEOTIDE SEQUENCE [LARGE SCALE GENOMIC DNA]</scope>
    <source>
        <strain evidence="7">DSM 19664 / LMG 22246 / CIP 109416 / KR-200</strain>
    </source>
</reference>
<sequence length="179" mass="19697">MAQEIATLAGGCFWCTEAVFQEVLGVSSVESGYIGGADPNPTYEQVCGGRTGHAEAVRITYDSQVISYEDILGIFFATHDPTTLNRQGGDVGTQYRSAIFAHGDSQRVTAERVIAELNDAHIWEAPIVTTIESDGPFYKAEPYHQDFFRRNPGQGYCLAVVAPKVVKFRRQFAQRLKSA</sequence>
<feature type="active site" evidence="4">
    <location>
        <position position="12"/>
    </location>
</feature>
<dbReference type="Pfam" id="PF01625">
    <property type="entry name" value="PMSR"/>
    <property type="match status" value="1"/>
</dbReference>
<dbReference type="GO" id="GO:0008113">
    <property type="term" value="F:peptide-methionine (S)-S-oxide reductase activity"/>
    <property type="evidence" value="ECO:0007669"/>
    <property type="project" value="UniProtKB-UniRule"/>
</dbReference>
<dbReference type="EMBL" id="CP003382">
    <property type="protein sequence ID" value="AFZ68932.1"/>
    <property type="molecule type" value="Genomic_DNA"/>
</dbReference>
<dbReference type="HOGENOM" id="CLU_031040_10_0_0"/>
<dbReference type="KEGG" id="dpd:Deipe_3499"/>
<dbReference type="NCBIfam" id="TIGR00401">
    <property type="entry name" value="msrA"/>
    <property type="match status" value="1"/>
</dbReference>
<dbReference type="Gene3D" id="3.30.1060.10">
    <property type="entry name" value="Peptide methionine sulphoxide reductase MsrA"/>
    <property type="match status" value="1"/>
</dbReference>
<dbReference type="Proteomes" id="UP000010467">
    <property type="component" value="Chromosome"/>
</dbReference>
<dbReference type="eggNOG" id="COG0225">
    <property type="taxonomic scope" value="Bacteria"/>
</dbReference>
<organism evidence="6 7">
    <name type="scientific">Deinococcus peraridilitoris (strain DSM 19664 / LMG 22246 / CIP 109416 / KR-200)</name>
    <dbReference type="NCBI Taxonomy" id="937777"/>
    <lineage>
        <taxon>Bacteria</taxon>
        <taxon>Thermotogati</taxon>
        <taxon>Deinococcota</taxon>
        <taxon>Deinococci</taxon>
        <taxon>Deinococcales</taxon>
        <taxon>Deinococcaceae</taxon>
        <taxon>Deinococcus</taxon>
    </lineage>
</organism>
<comment type="function">
    <text evidence="4">Has an important function as a repair enzyme for proteins that have been inactivated by oxidation. Catalyzes the reversible oxidation-reduction of methionine sulfoxide in proteins to methionine.</text>
</comment>
<dbReference type="PANTHER" id="PTHR43774">
    <property type="entry name" value="PEPTIDE METHIONINE SULFOXIDE REDUCTASE"/>
    <property type="match status" value="1"/>
</dbReference>
<dbReference type="PATRIC" id="fig|937777.3.peg.3510"/>
<name>L0A6W1_DEIPD</name>
<protein>
    <recommendedName>
        <fullName evidence="4">Peptide methionine sulfoxide reductase MsrA</fullName>
        <shortName evidence="4">Protein-methionine-S-oxide reductase</shortName>
        <ecNumber evidence="4">1.8.4.11</ecNumber>
    </recommendedName>
    <alternativeName>
        <fullName evidence="4">Peptide-methionine (S)-S-oxide reductase</fullName>
        <shortName evidence="4">Peptide Met(O) reductase</shortName>
    </alternativeName>
</protein>
<dbReference type="OrthoDB" id="4174719at2"/>
<keyword evidence="7" id="KW-1185">Reference proteome</keyword>
<comment type="similarity">
    <text evidence="4">Belongs to the MsrA Met sulfoxide reductase family.</text>
</comment>
<feature type="domain" description="Peptide methionine sulphoxide reductase MsrA" evidence="5">
    <location>
        <begin position="6"/>
        <end position="157"/>
    </location>
</feature>
<dbReference type="PANTHER" id="PTHR43774:SF1">
    <property type="entry name" value="PEPTIDE METHIONINE SULFOXIDE REDUCTASE MSRA 2"/>
    <property type="match status" value="1"/>
</dbReference>
<dbReference type="InterPro" id="IPR002569">
    <property type="entry name" value="Met_Sox_Rdtase_MsrA_dom"/>
</dbReference>
<comment type="catalytic activity">
    <reaction evidence="2 4">
        <text>L-methionyl-[protein] + [thioredoxin]-disulfide + H2O = L-methionyl-(S)-S-oxide-[protein] + [thioredoxin]-dithiol</text>
        <dbReference type="Rhea" id="RHEA:14217"/>
        <dbReference type="Rhea" id="RHEA-COMP:10698"/>
        <dbReference type="Rhea" id="RHEA-COMP:10700"/>
        <dbReference type="Rhea" id="RHEA-COMP:12313"/>
        <dbReference type="Rhea" id="RHEA-COMP:12315"/>
        <dbReference type="ChEBI" id="CHEBI:15377"/>
        <dbReference type="ChEBI" id="CHEBI:16044"/>
        <dbReference type="ChEBI" id="CHEBI:29950"/>
        <dbReference type="ChEBI" id="CHEBI:44120"/>
        <dbReference type="ChEBI" id="CHEBI:50058"/>
        <dbReference type="EC" id="1.8.4.11"/>
    </reaction>
</comment>
<dbReference type="STRING" id="937777.Deipe_3499"/>
<evidence type="ECO:0000313" key="7">
    <source>
        <dbReference type="Proteomes" id="UP000010467"/>
    </source>
</evidence>
<evidence type="ECO:0000256" key="2">
    <source>
        <dbReference type="ARBA" id="ARBA00047806"/>
    </source>
</evidence>
<dbReference type="InterPro" id="IPR036509">
    <property type="entry name" value="Met_Sox_Rdtase_MsrA_sf"/>
</dbReference>
<dbReference type="GO" id="GO:0033744">
    <property type="term" value="F:L-methionine:thioredoxin-disulfide S-oxidoreductase activity"/>
    <property type="evidence" value="ECO:0007669"/>
    <property type="project" value="RHEA"/>
</dbReference>
<evidence type="ECO:0000313" key="6">
    <source>
        <dbReference type="EMBL" id="AFZ68932.1"/>
    </source>
</evidence>
<proteinExistence type="inferred from homology"/>